<dbReference type="EMBL" id="CAADRP010000335">
    <property type="protein sequence ID" value="VFU27027.1"/>
    <property type="molecule type" value="Genomic_DNA"/>
</dbReference>
<organism evidence="6">
    <name type="scientific">Salix viminalis</name>
    <name type="common">Common osier</name>
    <name type="synonym">Basket willow</name>
    <dbReference type="NCBI Taxonomy" id="40686"/>
    <lineage>
        <taxon>Eukaryota</taxon>
        <taxon>Viridiplantae</taxon>
        <taxon>Streptophyta</taxon>
        <taxon>Embryophyta</taxon>
        <taxon>Tracheophyta</taxon>
        <taxon>Spermatophyta</taxon>
        <taxon>Magnoliopsida</taxon>
        <taxon>eudicotyledons</taxon>
        <taxon>Gunneridae</taxon>
        <taxon>Pentapetalae</taxon>
        <taxon>rosids</taxon>
        <taxon>fabids</taxon>
        <taxon>Malpighiales</taxon>
        <taxon>Salicaceae</taxon>
        <taxon>Saliceae</taxon>
        <taxon>Salix</taxon>
    </lineage>
</organism>
<gene>
    <name evidence="6" type="ORF">SVIM_LOCUS78126</name>
</gene>
<evidence type="ECO:0000313" key="6">
    <source>
        <dbReference type="EMBL" id="VFU27027.1"/>
    </source>
</evidence>
<evidence type="ECO:0000256" key="2">
    <source>
        <dbReference type="ARBA" id="ARBA00007175"/>
    </source>
</evidence>
<dbReference type="AlphaFoldDB" id="A0A6N2KF26"/>
<name>A0A6N2KF26_SALVM</name>
<dbReference type="PANTHER" id="PTHR14577:SF0">
    <property type="entry name" value="NUCLEOLAR PROTEIN 12"/>
    <property type="match status" value="1"/>
</dbReference>
<keyword evidence="4" id="KW-0539">Nucleus</keyword>
<evidence type="ECO:0000256" key="5">
    <source>
        <dbReference type="SAM" id="MobiDB-lite"/>
    </source>
</evidence>
<comment type="subcellular location">
    <subcellularLocation>
        <location evidence="1">Nucleus</location>
        <location evidence="1">Nucleolus</location>
    </subcellularLocation>
</comment>
<feature type="compositionally biased region" description="Acidic residues" evidence="5">
    <location>
        <begin position="110"/>
        <end position="120"/>
    </location>
</feature>
<proteinExistence type="inferred from homology"/>
<dbReference type="GO" id="GO:0019843">
    <property type="term" value="F:rRNA binding"/>
    <property type="evidence" value="ECO:0007669"/>
    <property type="project" value="TreeGrafter"/>
</dbReference>
<evidence type="ECO:0000256" key="1">
    <source>
        <dbReference type="ARBA" id="ARBA00004604"/>
    </source>
</evidence>
<dbReference type="InterPro" id="IPR019186">
    <property type="entry name" value="Nucleolar_protein_12"/>
</dbReference>
<sequence length="209" mass="23973">MGPIERLGPNISNRIMDRTQLNPKPIPPNRVGHIKKRVLKNKGVSVSFSEKDLRDYVTGFHKRKKKRRKEAIKNQEEKLRVKRIVARKQRKLEKELALNGGAPQAADESDKYEEDDEESEPIASINGTTKYDNGNMQVTVTTSEISREDEDGHSEKTQATVPRLNEAGKLHKLSVTKKKSFKKVLKHKSRSKPQNKRDKKKGKTQTKKR</sequence>
<dbReference type="PANTHER" id="PTHR14577">
    <property type="entry name" value="NUCLEOLAR PROTEIN 12"/>
    <property type="match status" value="1"/>
</dbReference>
<protein>
    <recommendedName>
        <fullName evidence="7">Ribosomal RNA-processing protein 17</fullName>
    </recommendedName>
</protein>
<dbReference type="GO" id="GO:0005730">
    <property type="term" value="C:nucleolus"/>
    <property type="evidence" value="ECO:0007669"/>
    <property type="project" value="UniProtKB-SubCell"/>
</dbReference>
<reference evidence="6" key="1">
    <citation type="submission" date="2019-03" db="EMBL/GenBank/DDBJ databases">
        <authorList>
            <person name="Mank J."/>
            <person name="Almeida P."/>
        </authorList>
    </citation>
    <scope>NUCLEOTIDE SEQUENCE</scope>
    <source>
        <strain evidence="6">78183</strain>
    </source>
</reference>
<feature type="compositionally biased region" description="Polar residues" evidence="5">
    <location>
        <begin position="125"/>
        <end position="144"/>
    </location>
</feature>
<dbReference type="Pfam" id="PF09805">
    <property type="entry name" value="Nop25"/>
    <property type="match status" value="1"/>
</dbReference>
<evidence type="ECO:0008006" key="7">
    <source>
        <dbReference type="Google" id="ProtNLM"/>
    </source>
</evidence>
<evidence type="ECO:0000256" key="3">
    <source>
        <dbReference type="ARBA" id="ARBA00023054"/>
    </source>
</evidence>
<feature type="compositionally biased region" description="Basic residues" evidence="5">
    <location>
        <begin position="170"/>
        <end position="209"/>
    </location>
</feature>
<feature type="region of interest" description="Disordered" evidence="5">
    <location>
        <begin position="95"/>
        <end position="209"/>
    </location>
</feature>
<accession>A0A6N2KF26</accession>
<comment type="similarity">
    <text evidence="2">Belongs to the RRP17 family.</text>
</comment>
<keyword evidence="3" id="KW-0175">Coiled coil</keyword>
<evidence type="ECO:0000256" key="4">
    <source>
        <dbReference type="ARBA" id="ARBA00023242"/>
    </source>
</evidence>